<dbReference type="Pfam" id="PF06094">
    <property type="entry name" value="GGACT"/>
    <property type="match status" value="1"/>
</dbReference>
<sequence>MTTDRPSLMQRKFMEYLAEHDAASEGRTSSQGPANPSPSSFTIEPFEMIYCFFYGTLMDPPTLARILQLPEPPIMRPAKLIGYHIKLWGPYPALLVGPPLHPVDGLAYELQSEEQLDRLRAENGGEAECVAGRVFVWNGEPEELREGSFSVEKWLQAKRAIEEGKA</sequence>
<comment type="caution">
    <text evidence="3">The sequence shown here is derived from an EMBL/GenBank/DDBJ whole genome shotgun (WGS) entry which is preliminary data.</text>
</comment>
<dbReference type="InterPro" id="IPR036568">
    <property type="entry name" value="GGCT-like_sf"/>
</dbReference>
<organism evidence="3 4">
    <name type="scientific">Penicillium polonicum</name>
    <dbReference type="NCBI Taxonomy" id="60169"/>
    <lineage>
        <taxon>Eukaryota</taxon>
        <taxon>Fungi</taxon>
        <taxon>Dikarya</taxon>
        <taxon>Ascomycota</taxon>
        <taxon>Pezizomycotina</taxon>
        <taxon>Eurotiomycetes</taxon>
        <taxon>Eurotiomycetidae</taxon>
        <taxon>Eurotiales</taxon>
        <taxon>Aspergillaceae</taxon>
        <taxon>Penicillium</taxon>
    </lineage>
</organism>
<name>A0A1V6NE93_PENPO</name>
<gene>
    <name evidence="3" type="ORF">PENPOL_c010G09259</name>
</gene>
<proteinExistence type="predicted"/>
<feature type="domain" description="Gamma-glutamylcyclotransferase AIG2-like" evidence="2">
    <location>
        <begin position="51"/>
        <end position="120"/>
    </location>
</feature>
<dbReference type="SUPFAM" id="SSF110857">
    <property type="entry name" value="Gamma-glutamyl cyclotransferase-like"/>
    <property type="match status" value="1"/>
</dbReference>
<dbReference type="Gene3D" id="3.10.490.10">
    <property type="entry name" value="Gamma-glutamyl cyclotransferase-like"/>
    <property type="match status" value="1"/>
</dbReference>
<dbReference type="AlphaFoldDB" id="A0A1V6NE93"/>
<dbReference type="OrthoDB" id="3262926at2759"/>
<dbReference type="EMBL" id="MDYM01000010">
    <property type="protein sequence ID" value="OQD63054.1"/>
    <property type="molecule type" value="Genomic_DNA"/>
</dbReference>
<evidence type="ECO:0000313" key="3">
    <source>
        <dbReference type="EMBL" id="OQD63054.1"/>
    </source>
</evidence>
<dbReference type="InterPro" id="IPR013024">
    <property type="entry name" value="GGCT-like"/>
</dbReference>
<evidence type="ECO:0000313" key="4">
    <source>
        <dbReference type="Proteomes" id="UP000191408"/>
    </source>
</evidence>
<evidence type="ECO:0000259" key="2">
    <source>
        <dbReference type="Pfam" id="PF06094"/>
    </source>
</evidence>
<protein>
    <recommendedName>
        <fullName evidence="2">Gamma-glutamylcyclotransferase AIG2-like domain-containing protein</fullName>
    </recommendedName>
</protein>
<keyword evidence="4" id="KW-1185">Reference proteome</keyword>
<accession>A0A1V6NE93</accession>
<dbReference type="InterPro" id="IPR009288">
    <property type="entry name" value="AIG2-like_dom"/>
</dbReference>
<dbReference type="CDD" id="cd06661">
    <property type="entry name" value="GGCT_like"/>
    <property type="match status" value="1"/>
</dbReference>
<reference evidence="4" key="1">
    <citation type="journal article" date="2017" name="Nat. Microbiol.">
        <title>Global analysis of biosynthetic gene clusters reveals vast potential of secondary metabolite production in Penicillium species.</title>
        <authorList>
            <person name="Nielsen J.C."/>
            <person name="Grijseels S."/>
            <person name="Prigent S."/>
            <person name="Ji B."/>
            <person name="Dainat J."/>
            <person name="Nielsen K.F."/>
            <person name="Frisvad J.C."/>
            <person name="Workman M."/>
            <person name="Nielsen J."/>
        </authorList>
    </citation>
    <scope>NUCLEOTIDE SEQUENCE [LARGE SCALE GENOMIC DNA]</scope>
    <source>
        <strain evidence="4">IBT 4502</strain>
    </source>
</reference>
<dbReference type="Proteomes" id="UP000191408">
    <property type="component" value="Unassembled WGS sequence"/>
</dbReference>
<evidence type="ECO:0000256" key="1">
    <source>
        <dbReference type="SAM" id="MobiDB-lite"/>
    </source>
</evidence>
<feature type="region of interest" description="Disordered" evidence="1">
    <location>
        <begin position="20"/>
        <end position="40"/>
    </location>
</feature>
<feature type="compositionally biased region" description="Polar residues" evidence="1">
    <location>
        <begin position="26"/>
        <end position="40"/>
    </location>
</feature>